<evidence type="ECO:0000256" key="1">
    <source>
        <dbReference type="ARBA" id="ARBA00029464"/>
    </source>
</evidence>
<accession>A0A3D8R7G1</accession>
<keyword evidence="4" id="KW-1185">Reference proteome</keyword>
<protein>
    <recommendedName>
        <fullName evidence="2">Xaa-Pro dipeptidyl-peptidase-like domain-containing protein</fullName>
    </recommendedName>
</protein>
<dbReference type="Gene3D" id="3.40.50.1820">
    <property type="entry name" value="alpha/beta hydrolase"/>
    <property type="match status" value="1"/>
</dbReference>
<evidence type="ECO:0000259" key="2">
    <source>
        <dbReference type="Pfam" id="PF02129"/>
    </source>
</evidence>
<feature type="domain" description="Xaa-Pro dipeptidyl-peptidase-like" evidence="2">
    <location>
        <begin position="49"/>
        <end position="141"/>
    </location>
</feature>
<dbReference type="EMBL" id="PDLN01000012">
    <property type="protein sequence ID" value="RDW69983.1"/>
    <property type="molecule type" value="Genomic_DNA"/>
</dbReference>
<dbReference type="InterPro" id="IPR051411">
    <property type="entry name" value="Polyketide_trans_af380"/>
</dbReference>
<comment type="similarity">
    <text evidence="1">Belongs to the polyketide transferase af380 family.</text>
</comment>
<gene>
    <name evidence="3" type="ORF">BP5796_08380</name>
</gene>
<organism evidence="3 4">
    <name type="scientific">Coleophoma crateriformis</name>
    <dbReference type="NCBI Taxonomy" id="565419"/>
    <lineage>
        <taxon>Eukaryota</taxon>
        <taxon>Fungi</taxon>
        <taxon>Dikarya</taxon>
        <taxon>Ascomycota</taxon>
        <taxon>Pezizomycotina</taxon>
        <taxon>Leotiomycetes</taxon>
        <taxon>Helotiales</taxon>
        <taxon>Dermateaceae</taxon>
        <taxon>Coleophoma</taxon>
    </lineage>
</organism>
<dbReference type="OrthoDB" id="2498029at2759"/>
<dbReference type="PANTHER" id="PTHR47751">
    <property type="entry name" value="SUPERFAMILY HYDROLASE, PUTATIVE (AFU_ORTHOLOGUE AFUA_2G16580)-RELATED"/>
    <property type="match status" value="1"/>
</dbReference>
<dbReference type="SUPFAM" id="SSF53474">
    <property type="entry name" value="alpha/beta-Hydrolases"/>
    <property type="match status" value="1"/>
</dbReference>
<dbReference type="InterPro" id="IPR000383">
    <property type="entry name" value="Xaa-Pro-like_dom"/>
</dbReference>
<evidence type="ECO:0000313" key="4">
    <source>
        <dbReference type="Proteomes" id="UP000256328"/>
    </source>
</evidence>
<dbReference type="InterPro" id="IPR029058">
    <property type="entry name" value="AB_hydrolase_fold"/>
</dbReference>
<dbReference type="GO" id="GO:0016787">
    <property type="term" value="F:hydrolase activity"/>
    <property type="evidence" value="ECO:0007669"/>
    <property type="project" value="InterPro"/>
</dbReference>
<dbReference type="Pfam" id="PF02129">
    <property type="entry name" value="Peptidase_S15"/>
    <property type="match status" value="1"/>
</dbReference>
<proteinExistence type="inferred from homology"/>
<reference evidence="3 4" key="1">
    <citation type="journal article" date="2018" name="IMA Fungus">
        <title>IMA Genome-F 9: Draft genome sequence of Annulohypoxylon stygium, Aspergillus mulundensis, Berkeleyomyces basicola (syn. Thielaviopsis basicola), Ceratocystis smalleyi, two Cercospora beticola strains, Coleophoma cylindrospora, Fusarium fracticaudum, Phialophora cf. hyalina, and Morchella septimelata.</title>
        <authorList>
            <person name="Wingfield B.D."/>
            <person name="Bills G.F."/>
            <person name="Dong Y."/>
            <person name="Huang W."/>
            <person name="Nel W.J."/>
            <person name="Swalarsk-Parry B.S."/>
            <person name="Vaghefi N."/>
            <person name="Wilken P.M."/>
            <person name="An Z."/>
            <person name="de Beer Z.W."/>
            <person name="De Vos L."/>
            <person name="Chen L."/>
            <person name="Duong T.A."/>
            <person name="Gao Y."/>
            <person name="Hammerbacher A."/>
            <person name="Kikkert J.R."/>
            <person name="Li Y."/>
            <person name="Li H."/>
            <person name="Li K."/>
            <person name="Li Q."/>
            <person name="Liu X."/>
            <person name="Ma X."/>
            <person name="Naidoo K."/>
            <person name="Pethybridge S.J."/>
            <person name="Sun J."/>
            <person name="Steenkamp E.T."/>
            <person name="van der Nest M.A."/>
            <person name="van Wyk S."/>
            <person name="Wingfield M.J."/>
            <person name="Xiong C."/>
            <person name="Yue Q."/>
            <person name="Zhang X."/>
        </authorList>
    </citation>
    <scope>NUCLEOTIDE SEQUENCE [LARGE SCALE GENOMIC DNA]</scope>
    <source>
        <strain evidence="3 4">BP5796</strain>
    </source>
</reference>
<name>A0A3D8R7G1_9HELO</name>
<comment type="caution">
    <text evidence="3">The sequence shown here is derived from an EMBL/GenBank/DDBJ whole genome shotgun (WGS) entry which is preliminary data.</text>
</comment>
<dbReference type="PANTHER" id="PTHR47751:SF2">
    <property type="entry name" value="DLTD N-TERMINAL DOMAIN PROTEIN (AFU_ORTHOLOGUE AFUA_8G00380)-RELATED"/>
    <property type="match status" value="1"/>
</dbReference>
<evidence type="ECO:0000313" key="3">
    <source>
        <dbReference type="EMBL" id="RDW69983.1"/>
    </source>
</evidence>
<sequence length="299" mass="33049">MSHHQNVEFKTLDGIILRGWLYPASKKGPAVVMTPGFNCVKEMFIPEVAEGFQAAGITALIYDPRSTGESDGIPRNDIDPMKQVEDYSDALTFLARQPSVDPNRMAFWGQSFSGTVALCAAALDKRPKLIIAICPLLNFEYSKDKFAMILMKTMKDRESQVKGNKPFYLPVLTDKGENPAGFGIGADKEGFEYVLKAKETVAANHDNRTTLQTYYKMVLWQPHGLMKYVTPTPVMMVVPELDKISPPEHQLALFDTLASPKKKHIALGKGHLNVLSGDDAPELMQMQVDFVLAALSGAL</sequence>
<dbReference type="Proteomes" id="UP000256328">
    <property type="component" value="Unassembled WGS sequence"/>
</dbReference>
<dbReference type="Gene3D" id="1.10.10.800">
    <property type="match status" value="1"/>
</dbReference>
<dbReference type="AlphaFoldDB" id="A0A3D8R7G1"/>